<dbReference type="GO" id="GO:0005886">
    <property type="term" value="C:plasma membrane"/>
    <property type="evidence" value="ECO:0007669"/>
    <property type="project" value="TreeGrafter"/>
</dbReference>
<evidence type="ECO:0000256" key="2">
    <source>
        <dbReference type="ARBA" id="ARBA00009399"/>
    </source>
</evidence>
<reference evidence="8" key="1">
    <citation type="submission" date="2020-04" db="EMBL/GenBank/DDBJ databases">
        <authorList>
            <person name="Zhang T."/>
        </authorList>
    </citation>
    <scope>NUCLEOTIDE SEQUENCE</scope>
    <source>
        <strain evidence="8">HKST-UBA15</strain>
    </source>
</reference>
<keyword evidence="3 6" id="KW-0812">Transmembrane</keyword>
<evidence type="ECO:0000313" key="9">
    <source>
        <dbReference type="Proteomes" id="UP000745577"/>
    </source>
</evidence>
<comment type="subcellular location">
    <subcellularLocation>
        <location evidence="1">Membrane</location>
        <topology evidence="1">Multi-pass membrane protein</topology>
    </subcellularLocation>
</comment>
<dbReference type="InterPro" id="IPR007267">
    <property type="entry name" value="GtrA_DPMS_TM"/>
</dbReference>
<evidence type="ECO:0000256" key="4">
    <source>
        <dbReference type="ARBA" id="ARBA00022989"/>
    </source>
</evidence>
<evidence type="ECO:0000313" key="8">
    <source>
        <dbReference type="EMBL" id="MCA9380071.1"/>
    </source>
</evidence>
<evidence type="ECO:0000259" key="7">
    <source>
        <dbReference type="Pfam" id="PF04138"/>
    </source>
</evidence>
<dbReference type="Proteomes" id="UP000745577">
    <property type="component" value="Unassembled WGS sequence"/>
</dbReference>
<keyword evidence="5 6" id="KW-0472">Membrane</keyword>
<feature type="domain" description="GtrA/DPMS transmembrane" evidence="7">
    <location>
        <begin position="29"/>
        <end position="144"/>
    </location>
</feature>
<reference evidence="8" key="2">
    <citation type="journal article" date="2021" name="Microbiome">
        <title>Successional dynamics and alternative stable states in a saline activated sludge microbial community over 9 years.</title>
        <authorList>
            <person name="Wang Y."/>
            <person name="Ye J."/>
            <person name="Ju F."/>
            <person name="Liu L."/>
            <person name="Boyd J.A."/>
            <person name="Deng Y."/>
            <person name="Parks D.H."/>
            <person name="Jiang X."/>
            <person name="Yin X."/>
            <person name="Woodcroft B.J."/>
            <person name="Tyson G.W."/>
            <person name="Hugenholtz P."/>
            <person name="Polz M.F."/>
            <person name="Zhang T."/>
        </authorList>
    </citation>
    <scope>NUCLEOTIDE SEQUENCE</scope>
    <source>
        <strain evidence="8">HKST-UBA15</strain>
    </source>
</reference>
<evidence type="ECO:0000256" key="3">
    <source>
        <dbReference type="ARBA" id="ARBA00022692"/>
    </source>
</evidence>
<feature type="transmembrane region" description="Helical" evidence="6">
    <location>
        <begin position="57"/>
        <end position="79"/>
    </location>
</feature>
<accession>A0A955L107</accession>
<organism evidence="8 9">
    <name type="scientific">Candidatus Dojkabacteria bacterium</name>
    <dbReference type="NCBI Taxonomy" id="2099670"/>
    <lineage>
        <taxon>Bacteria</taxon>
        <taxon>Candidatus Dojkabacteria</taxon>
    </lineage>
</organism>
<evidence type="ECO:0000256" key="6">
    <source>
        <dbReference type="SAM" id="Phobius"/>
    </source>
</evidence>
<dbReference type="EMBL" id="JAGQLL010000026">
    <property type="protein sequence ID" value="MCA9380071.1"/>
    <property type="molecule type" value="Genomic_DNA"/>
</dbReference>
<dbReference type="InterPro" id="IPR051401">
    <property type="entry name" value="GtrA_CellWall_Glycosyl"/>
</dbReference>
<sequence>MNINKEILTQFTKDALKNPFSVFKYSFFRYLLIGTSTFVIDFGIFNFMSLYLDTKPIVANLTSTFLSLFFNFTMSNFWTFRLGNAQQMKKLSKYAVLAIFNYIFGNLAMYGFIEYTDLNHNLAKAIITITVISWNFLLYKKWVFKEE</sequence>
<dbReference type="PANTHER" id="PTHR38459:SF1">
    <property type="entry name" value="PROPHAGE BACTOPRENOL-LINKED GLUCOSE TRANSLOCASE HOMOLOG"/>
    <property type="match status" value="1"/>
</dbReference>
<name>A0A955L107_9BACT</name>
<protein>
    <submittedName>
        <fullName evidence="8">GtrA family protein</fullName>
    </submittedName>
</protein>
<comment type="caution">
    <text evidence="8">The sequence shown here is derived from an EMBL/GenBank/DDBJ whole genome shotgun (WGS) entry which is preliminary data.</text>
</comment>
<gene>
    <name evidence="8" type="ORF">KC675_02725</name>
</gene>
<dbReference type="Pfam" id="PF04138">
    <property type="entry name" value="GtrA_DPMS_TM"/>
    <property type="match status" value="1"/>
</dbReference>
<dbReference type="GO" id="GO:0000271">
    <property type="term" value="P:polysaccharide biosynthetic process"/>
    <property type="evidence" value="ECO:0007669"/>
    <property type="project" value="InterPro"/>
</dbReference>
<feature type="transmembrane region" description="Helical" evidence="6">
    <location>
        <begin position="91"/>
        <end position="110"/>
    </location>
</feature>
<comment type="similarity">
    <text evidence="2">Belongs to the GtrA family.</text>
</comment>
<feature type="transmembrane region" description="Helical" evidence="6">
    <location>
        <begin position="27"/>
        <end position="51"/>
    </location>
</feature>
<proteinExistence type="inferred from homology"/>
<evidence type="ECO:0000256" key="1">
    <source>
        <dbReference type="ARBA" id="ARBA00004141"/>
    </source>
</evidence>
<dbReference type="AlphaFoldDB" id="A0A955L107"/>
<keyword evidence="4 6" id="KW-1133">Transmembrane helix</keyword>
<dbReference type="PANTHER" id="PTHR38459">
    <property type="entry name" value="PROPHAGE BACTOPRENOL-LINKED GLUCOSE TRANSLOCASE HOMOLOG"/>
    <property type="match status" value="1"/>
</dbReference>
<feature type="transmembrane region" description="Helical" evidence="6">
    <location>
        <begin position="122"/>
        <end position="139"/>
    </location>
</feature>
<evidence type="ECO:0000256" key="5">
    <source>
        <dbReference type="ARBA" id="ARBA00023136"/>
    </source>
</evidence>